<dbReference type="AlphaFoldDB" id="A0A6C0JZP2"/>
<name>A0A6C0JZP2_9ZZZZ</name>
<proteinExistence type="predicted"/>
<organism evidence="1">
    <name type="scientific">viral metagenome</name>
    <dbReference type="NCBI Taxonomy" id="1070528"/>
    <lineage>
        <taxon>unclassified sequences</taxon>
        <taxon>metagenomes</taxon>
        <taxon>organismal metagenomes</taxon>
    </lineage>
</organism>
<dbReference type="EMBL" id="MN740706">
    <property type="protein sequence ID" value="QHU09244.1"/>
    <property type="molecule type" value="Genomic_DNA"/>
</dbReference>
<evidence type="ECO:0000313" key="1">
    <source>
        <dbReference type="EMBL" id="QHU09244.1"/>
    </source>
</evidence>
<reference evidence="1" key="1">
    <citation type="journal article" date="2020" name="Nature">
        <title>Giant virus diversity and host interactions through global metagenomics.</title>
        <authorList>
            <person name="Schulz F."/>
            <person name="Roux S."/>
            <person name="Paez-Espino D."/>
            <person name="Jungbluth S."/>
            <person name="Walsh D.A."/>
            <person name="Denef V.J."/>
            <person name="McMahon K.D."/>
            <person name="Konstantinidis K.T."/>
            <person name="Eloe-Fadrosh E.A."/>
            <person name="Kyrpides N.C."/>
            <person name="Woyke T."/>
        </authorList>
    </citation>
    <scope>NUCLEOTIDE SEQUENCE</scope>
    <source>
        <strain evidence="1">GVMAG-S-1074260-58</strain>
    </source>
</reference>
<protein>
    <submittedName>
        <fullName evidence="1">Uncharacterized protein</fullName>
    </submittedName>
</protein>
<sequence length="144" mass="16581">MYDNCQNGSNNIHMNYPPIMADGRNFTAWQPGSKLSADIRKQSNLHTNWQYRQYMQHNADKIIAYNQLASCDKCGACPIKYGVQPKQTTQSPIVFSSIDVTQTLGYPNSDLKSQYLSKYQLQRRLYTPVLTQEQLLRGGYNNYN</sequence>
<accession>A0A6C0JZP2</accession>